<dbReference type="EMBL" id="NPBY01000047">
    <property type="protein sequence ID" value="PAD75105.1"/>
    <property type="molecule type" value="Genomic_DNA"/>
</dbReference>
<organism evidence="2 3">
    <name type="scientific">Paenibacillus campinasensis</name>
    <dbReference type="NCBI Taxonomy" id="66347"/>
    <lineage>
        <taxon>Bacteria</taxon>
        <taxon>Bacillati</taxon>
        <taxon>Bacillota</taxon>
        <taxon>Bacilli</taxon>
        <taxon>Bacillales</taxon>
        <taxon>Paenibacillaceae</taxon>
        <taxon>Paenibacillus</taxon>
    </lineage>
</organism>
<evidence type="ECO:0000313" key="2">
    <source>
        <dbReference type="EMBL" id="PAD75105.1"/>
    </source>
</evidence>
<evidence type="ECO:0000259" key="1">
    <source>
        <dbReference type="Pfam" id="PF13349"/>
    </source>
</evidence>
<dbReference type="RefSeq" id="WP_095266190.1">
    <property type="nucleotide sequence ID" value="NZ_NPBY01000047.1"/>
</dbReference>
<dbReference type="Proteomes" id="UP000215596">
    <property type="component" value="Unassembled WGS sequence"/>
</dbReference>
<dbReference type="Pfam" id="PF13349">
    <property type="entry name" value="DUF4097"/>
    <property type="match status" value="1"/>
</dbReference>
<accession>A0A268EPR1</accession>
<feature type="domain" description="DUF4097" evidence="1">
    <location>
        <begin position="114"/>
        <end position="278"/>
    </location>
</feature>
<dbReference type="AlphaFoldDB" id="A0A268EPR1"/>
<protein>
    <recommendedName>
        <fullName evidence="1">DUF4097 domain-containing protein</fullName>
    </recommendedName>
</protein>
<dbReference type="OrthoDB" id="2359834at2"/>
<dbReference type="Gene3D" id="2.160.20.120">
    <property type="match status" value="1"/>
</dbReference>
<name>A0A268EPR1_9BACL</name>
<proteinExistence type="predicted"/>
<gene>
    <name evidence="2" type="ORF">CHH67_15890</name>
</gene>
<sequence>MNKKMKILAVLLIAVGFAGMAVNKFKFGPEYMNYTREWELKEDQLVSLDIKSGINMNISVRAGESSSGYIRFEGLIPPELVEALEGLELSGSVLDMDIMSPMRPQIMAADIRTPKGTIDVVLPDQSRLEEFTISSHANNIKLNNAASKRIDISVGSGNITLANITADQLHMDLSSGNIVASDIEAPIELLSRSGNVKLDQVSGPVNIESYSGSINLVMRDNFPVNIQGRSGNISVQPASTFRGFYDLKTDSGNVKAPDSPKETTDTITVETYSGNITIVQ</sequence>
<dbReference type="PANTHER" id="PTHR34094:SF1">
    <property type="entry name" value="PROTEIN FAM185A"/>
    <property type="match status" value="1"/>
</dbReference>
<dbReference type="PANTHER" id="PTHR34094">
    <property type="match status" value="1"/>
</dbReference>
<dbReference type="InterPro" id="IPR025164">
    <property type="entry name" value="Toastrack_DUF4097"/>
</dbReference>
<evidence type="ECO:0000313" key="3">
    <source>
        <dbReference type="Proteomes" id="UP000215596"/>
    </source>
</evidence>
<comment type="caution">
    <text evidence="2">The sequence shown here is derived from an EMBL/GenBank/DDBJ whole genome shotgun (WGS) entry which is preliminary data.</text>
</comment>
<reference evidence="2 3" key="1">
    <citation type="submission" date="2017-07" db="EMBL/GenBank/DDBJ databases">
        <title>Isolation and whole genome analysis of endospore-forming bacteria from heroin.</title>
        <authorList>
            <person name="Kalinowski J."/>
            <person name="Ahrens B."/>
            <person name="Al-Dilaimi A."/>
            <person name="Winkler A."/>
            <person name="Wibberg D."/>
            <person name="Schleenbecker U."/>
            <person name="Ruckert C."/>
            <person name="Wolfel R."/>
            <person name="Grass G."/>
        </authorList>
    </citation>
    <scope>NUCLEOTIDE SEQUENCE [LARGE SCALE GENOMIC DNA]</scope>
    <source>
        <strain evidence="2 3">7537-G1</strain>
    </source>
</reference>